<evidence type="ECO:0000313" key="9">
    <source>
        <dbReference type="Proteomes" id="UP000515163"/>
    </source>
</evidence>
<name>A0A6P8H7D0_ACTTE</name>
<evidence type="ECO:0000259" key="8">
    <source>
        <dbReference type="PROSITE" id="PS51194"/>
    </source>
</evidence>
<evidence type="ECO:0000313" key="10">
    <source>
        <dbReference type="RefSeq" id="XP_031552314.1"/>
    </source>
</evidence>
<dbReference type="GO" id="GO:0005634">
    <property type="term" value="C:nucleus"/>
    <property type="evidence" value="ECO:0007669"/>
    <property type="project" value="TreeGrafter"/>
</dbReference>
<comment type="similarity">
    <text evidence="1">Belongs to the helicase family. RecQ subfamily.</text>
</comment>
<dbReference type="Proteomes" id="UP000515163">
    <property type="component" value="Unplaced"/>
</dbReference>
<evidence type="ECO:0000256" key="3">
    <source>
        <dbReference type="ARBA" id="ARBA00023235"/>
    </source>
</evidence>
<dbReference type="GO" id="GO:0043138">
    <property type="term" value="F:3'-5' DNA helicase activity"/>
    <property type="evidence" value="ECO:0007669"/>
    <property type="project" value="UniProtKB-EC"/>
</dbReference>
<accession>A0A6P8H7D0</accession>
<dbReference type="GeneID" id="116289509"/>
<evidence type="ECO:0000256" key="5">
    <source>
        <dbReference type="ARBA" id="ARBA00034617"/>
    </source>
</evidence>
<keyword evidence="4" id="KW-0539">Nucleus</keyword>
<evidence type="ECO:0000256" key="2">
    <source>
        <dbReference type="ARBA" id="ARBA00023125"/>
    </source>
</evidence>
<evidence type="ECO:0000256" key="1">
    <source>
        <dbReference type="ARBA" id="ARBA00005446"/>
    </source>
</evidence>
<dbReference type="PROSITE" id="PS51194">
    <property type="entry name" value="HELICASE_CTER"/>
    <property type="match status" value="1"/>
</dbReference>
<dbReference type="Gene3D" id="3.40.50.300">
    <property type="entry name" value="P-loop containing nucleotide triphosphate hydrolases"/>
    <property type="match status" value="1"/>
</dbReference>
<dbReference type="PANTHER" id="PTHR13710:SF153">
    <property type="entry name" value="RECQ-LIKE DNA HELICASE BLM"/>
    <property type="match status" value="1"/>
</dbReference>
<protein>
    <recommendedName>
        <fullName evidence="6">DNA 3'-5' helicase</fullName>
        <ecNumber evidence="6">5.6.2.4</ecNumber>
    </recommendedName>
    <alternativeName>
        <fullName evidence="7">DNA 3'-5' helicase BLM</fullName>
    </alternativeName>
</protein>
<dbReference type="GO" id="GO:0005737">
    <property type="term" value="C:cytoplasm"/>
    <property type="evidence" value="ECO:0007669"/>
    <property type="project" value="TreeGrafter"/>
</dbReference>
<dbReference type="OrthoDB" id="10066609at2759"/>
<dbReference type="RefSeq" id="XP_031552314.1">
    <property type="nucleotide sequence ID" value="XM_031696454.1"/>
</dbReference>
<keyword evidence="2" id="KW-0238">DNA-binding</keyword>
<proteinExistence type="inferred from homology"/>
<dbReference type="GO" id="GO:0000724">
    <property type="term" value="P:double-strand break repair via homologous recombination"/>
    <property type="evidence" value="ECO:0007669"/>
    <property type="project" value="TreeGrafter"/>
</dbReference>
<gene>
    <name evidence="10" type="primary">LOC116289509</name>
</gene>
<dbReference type="KEGG" id="aten:116289509"/>
<evidence type="ECO:0000256" key="4">
    <source>
        <dbReference type="ARBA" id="ARBA00023242"/>
    </source>
</evidence>
<dbReference type="AlphaFoldDB" id="A0A6P8H7D0"/>
<evidence type="ECO:0000256" key="6">
    <source>
        <dbReference type="ARBA" id="ARBA00034808"/>
    </source>
</evidence>
<dbReference type="PANTHER" id="PTHR13710">
    <property type="entry name" value="DNA HELICASE RECQ FAMILY MEMBER"/>
    <property type="match status" value="1"/>
</dbReference>
<dbReference type="SMART" id="SM00490">
    <property type="entry name" value="HELICc"/>
    <property type="match status" value="1"/>
</dbReference>
<dbReference type="InParanoid" id="A0A6P8H7D0"/>
<organism evidence="9 10">
    <name type="scientific">Actinia tenebrosa</name>
    <name type="common">Australian red waratah sea anemone</name>
    <dbReference type="NCBI Taxonomy" id="6105"/>
    <lineage>
        <taxon>Eukaryota</taxon>
        <taxon>Metazoa</taxon>
        <taxon>Cnidaria</taxon>
        <taxon>Anthozoa</taxon>
        <taxon>Hexacorallia</taxon>
        <taxon>Actiniaria</taxon>
        <taxon>Actiniidae</taxon>
        <taxon>Actinia</taxon>
    </lineage>
</organism>
<dbReference type="GO" id="GO:0009378">
    <property type="term" value="F:four-way junction helicase activity"/>
    <property type="evidence" value="ECO:0007669"/>
    <property type="project" value="TreeGrafter"/>
</dbReference>
<dbReference type="SUPFAM" id="SSF52540">
    <property type="entry name" value="P-loop containing nucleoside triphosphate hydrolases"/>
    <property type="match status" value="1"/>
</dbReference>
<dbReference type="InterPro" id="IPR001650">
    <property type="entry name" value="Helicase_C-like"/>
</dbReference>
<dbReference type="Pfam" id="PF00271">
    <property type="entry name" value="Helicase_C"/>
    <property type="match status" value="1"/>
</dbReference>
<feature type="domain" description="Helicase C-terminal" evidence="8">
    <location>
        <begin position="1"/>
        <end position="156"/>
    </location>
</feature>
<keyword evidence="9" id="KW-1185">Reference proteome</keyword>
<sequence length="238" mass="27114">MVFCRKKEHVKELFELFYQCLGPKGYYSPTGEEPEDDRTRLFAMYHKKTHKLVKSTIETEFRKENGTVRIVFCTIAFGMGVNVKGGNIVIHLGPSSGLDDYLQESGRVGRQKDINAHALLLKYKGCTRSRNISREMKDYVLNTSECRRVMLLKSFCSNPTANTLIPHSCCDVCAKKCRCLCTCKNEQCSCEKTCDVEAHQLDFEKQLLKLLCPQKVHTEKTSAQLHESTKLTSKQKAT</sequence>
<comment type="catalytic activity">
    <reaction evidence="5">
        <text>Couples ATP hydrolysis with the unwinding of duplex DNA by translocating in the 3'-5' direction.</text>
        <dbReference type="EC" id="5.6.2.4"/>
    </reaction>
</comment>
<dbReference type="GO" id="GO:0005694">
    <property type="term" value="C:chromosome"/>
    <property type="evidence" value="ECO:0007669"/>
    <property type="project" value="TreeGrafter"/>
</dbReference>
<dbReference type="InterPro" id="IPR027417">
    <property type="entry name" value="P-loop_NTPase"/>
</dbReference>
<keyword evidence="3" id="KW-0413">Isomerase</keyword>
<dbReference type="EC" id="5.6.2.4" evidence="6"/>
<dbReference type="GO" id="GO:0003677">
    <property type="term" value="F:DNA binding"/>
    <property type="evidence" value="ECO:0007669"/>
    <property type="project" value="UniProtKB-KW"/>
</dbReference>
<evidence type="ECO:0000256" key="7">
    <source>
        <dbReference type="ARBA" id="ARBA00044542"/>
    </source>
</evidence>
<reference evidence="10" key="1">
    <citation type="submission" date="2025-08" db="UniProtKB">
        <authorList>
            <consortium name="RefSeq"/>
        </authorList>
    </citation>
    <scope>IDENTIFICATION</scope>
    <source>
        <tissue evidence="10">Tentacle</tissue>
    </source>
</reference>